<gene>
    <name evidence="2" type="ORF">C8E99_0901</name>
</gene>
<organism evidence="2 3">
    <name type="scientific">Citricoccus muralis</name>
    <dbReference type="NCBI Taxonomy" id="169134"/>
    <lineage>
        <taxon>Bacteria</taxon>
        <taxon>Bacillati</taxon>
        <taxon>Actinomycetota</taxon>
        <taxon>Actinomycetes</taxon>
        <taxon>Micrococcales</taxon>
        <taxon>Micrococcaceae</taxon>
        <taxon>Citricoccus</taxon>
    </lineage>
</organism>
<dbReference type="EMBL" id="QREH01000001">
    <property type="protein sequence ID" value="REE03100.1"/>
    <property type="molecule type" value="Genomic_DNA"/>
</dbReference>
<evidence type="ECO:0000313" key="2">
    <source>
        <dbReference type="EMBL" id="REE03100.1"/>
    </source>
</evidence>
<dbReference type="AlphaFoldDB" id="A0A3D9LB59"/>
<dbReference type="PANTHER" id="PTHR18901:SF38">
    <property type="entry name" value="PSEUDOURIDINE-5'-PHOSPHATASE"/>
    <property type="match status" value="1"/>
</dbReference>
<dbReference type="InterPro" id="IPR023198">
    <property type="entry name" value="PGP-like_dom2"/>
</dbReference>
<dbReference type="CDD" id="cd07505">
    <property type="entry name" value="HAD_BPGM-like"/>
    <property type="match status" value="1"/>
</dbReference>
<evidence type="ECO:0000256" key="1">
    <source>
        <dbReference type="SAM" id="MobiDB-lite"/>
    </source>
</evidence>
<comment type="caution">
    <text evidence="2">The sequence shown here is derived from an EMBL/GenBank/DDBJ whole genome shotgun (WGS) entry which is preliminary data.</text>
</comment>
<reference evidence="2 3" key="1">
    <citation type="submission" date="2018-07" db="EMBL/GenBank/DDBJ databases">
        <title>Sequencing the genomes of 1000 actinobacteria strains.</title>
        <authorList>
            <person name="Klenk H.-P."/>
        </authorList>
    </citation>
    <scope>NUCLEOTIDE SEQUENCE [LARGE SCALE GENOMIC DNA]</scope>
    <source>
        <strain evidence="2 3">DSM 14442</strain>
    </source>
</reference>
<feature type="region of interest" description="Disordered" evidence="1">
    <location>
        <begin position="1"/>
        <end position="25"/>
    </location>
</feature>
<evidence type="ECO:0000313" key="3">
    <source>
        <dbReference type="Proteomes" id="UP000256727"/>
    </source>
</evidence>
<dbReference type="SFLD" id="SFLDS00003">
    <property type="entry name" value="Haloacid_Dehalogenase"/>
    <property type="match status" value="1"/>
</dbReference>
<name>A0A3D9LB59_9MICC</name>
<dbReference type="RefSeq" id="WP_211308982.1">
    <property type="nucleotide sequence ID" value="NZ_QREH01000001.1"/>
</dbReference>
<dbReference type="Pfam" id="PF00702">
    <property type="entry name" value="Hydrolase"/>
    <property type="match status" value="1"/>
</dbReference>
<dbReference type="Proteomes" id="UP000256727">
    <property type="component" value="Unassembled WGS sequence"/>
</dbReference>
<dbReference type="Gene3D" id="3.40.50.1000">
    <property type="entry name" value="HAD superfamily/HAD-like"/>
    <property type="match status" value="1"/>
</dbReference>
<dbReference type="Gene3D" id="1.10.150.240">
    <property type="entry name" value="Putative phosphatase, domain 2"/>
    <property type="match status" value="1"/>
</dbReference>
<dbReference type="SUPFAM" id="SSF56784">
    <property type="entry name" value="HAD-like"/>
    <property type="match status" value="1"/>
</dbReference>
<dbReference type="PANTHER" id="PTHR18901">
    <property type="entry name" value="2-DEOXYGLUCOSE-6-PHOSPHATE PHOSPHATASE 2"/>
    <property type="match status" value="1"/>
</dbReference>
<proteinExistence type="predicted"/>
<keyword evidence="3" id="KW-1185">Reference proteome</keyword>
<sequence length="253" mass="26758">MPIRSSAGAPRPQDRQSTPLPEHGPAAEAVPAAVFWDMDGTLVDTEPLWNESQRALVEAAGGRWTTELAHGLVGQALDHGARLLQEAGVTLSVGKIIEHTMTDVANGVRRSVPWRPGARELLTSLRDAAVPCALVTMSHLPLAAVIAESVPTGSFEFLVTGDMVLRGKPDPEPYVTALDVMARRHESLNRSGCVAVEDSMPGLLSAAGAGLAVVAVPHVLALPDDPRWEKWTTLAGRTPRDLAAVATRMSAAP</sequence>
<dbReference type="InterPro" id="IPR023214">
    <property type="entry name" value="HAD_sf"/>
</dbReference>
<dbReference type="InterPro" id="IPR036412">
    <property type="entry name" value="HAD-like_sf"/>
</dbReference>
<accession>A0A3D9LB59</accession>
<protein>
    <submittedName>
        <fullName evidence="2">Beta-phosphoglucomutase-like phosphatase (HAD superfamily)</fullName>
    </submittedName>
</protein>
<dbReference type="SFLD" id="SFLDG01129">
    <property type="entry name" value="C1.5:_HAD__Beta-PGM__Phosphata"/>
    <property type="match status" value="1"/>
</dbReference>